<accession>A0A840XVN8</accession>
<feature type="region of interest" description="Disordered" evidence="1">
    <location>
        <begin position="179"/>
        <end position="221"/>
    </location>
</feature>
<evidence type="ECO:0000313" key="2">
    <source>
        <dbReference type="EMBL" id="MBB5691956.1"/>
    </source>
</evidence>
<sequence>MSGFMFWRSVQEAAEAEAAASPLPGFYDGPADAYRHIVGTAELRRRFGWATAFGIVTANEVLGTHFRSHPAHLRRMDDHNNAIGLAIGAEARSYEDVVRLARAAIDSAVSAGGSGADGTPVWLPQGWTEPRARRGLSRTLPVEWPTDIPSASSYQFGDERFSVASRSAPARLGNARLPRWPVSPKYRRRSGPSSTCEPPSARSRTAIPTHPGMQNGERGCGSTSSNVRIVMVWRAPFCAMQASALV</sequence>
<dbReference type="EMBL" id="JACIJE010000035">
    <property type="protein sequence ID" value="MBB5691956.1"/>
    <property type="molecule type" value="Genomic_DNA"/>
</dbReference>
<reference evidence="2 3" key="1">
    <citation type="submission" date="2020-08" db="EMBL/GenBank/DDBJ databases">
        <title>Genomic Encyclopedia of Type Strains, Phase IV (KMG-IV): sequencing the most valuable type-strain genomes for metagenomic binning, comparative biology and taxonomic classification.</title>
        <authorList>
            <person name="Goeker M."/>
        </authorList>
    </citation>
    <scope>NUCLEOTIDE SEQUENCE [LARGE SCALE GENOMIC DNA]</scope>
    <source>
        <strain evidence="2 3">DSM 25895</strain>
    </source>
</reference>
<dbReference type="RefSeq" id="WP_184487309.1">
    <property type="nucleotide sequence ID" value="NZ_JAAEDJ010000326.1"/>
</dbReference>
<organism evidence="2 3">
    <name type="scientific">Neoroseomonas alkaliterrae</name>
    <dbReference type="NCBI Taxonomy" id="1452450"/>
    <lineage>
        <taxon>Bacteria</taxon>
        <taxon>Pseudomonadati</taxon>
        <taxon>Pseudomonadota</taxon>
        <taxon>Alphaproteobacteria</taxon>
        <taxon>Acetobacterales</taxon>
        <taxon>Acetobacteraceae</taxon>
        <taxon>Neoroseomonas</taxon>
    </lineage>
</organism>
<proteinExistence type="predicted"/>
<evidence type="ECO:0000256" key="1">
    <source>
        <dbReference type="SAM" id="MobiDB-lite"/>
    </source>
</evidence>
<gene>
    <name evidence="2" type="ORF">FHS88_004123</name>
</gene>
<keyword evidence="3" id="KW-1185">Reference proteome</keyword>
<dbReference type="Proteomes" id="UP000562254">
    <property type="component" value="Unassembled WGS sequence"/>
</dbReference>
<dbReference type="AlphaFoldDB" id="A0A840XVN8"/>
<comment type="caution">
    <text evidence="2">The sequence shown here is derived from an EMBL/GenBank/DDBJ whole genome shotgun (WGS) entry which is preliminary data.</text>
</comment>
<protein>
    <submittedName>
        <fullName evidence="2">Uncharacterized protein</fullName>
    </submittedName>
</protein>
<name>A0A840XVN8_9PROT</name>
<evidence type="ECO:0000313" key="3">
    <source>
        <dbReference type="Proteomes" id="UP000562254"/>
    </source>
</evidence>